<proteinExistence type="predicted"/>
<feature type="compositionally biased region" description="Basic residues" evidence="1">
    <location>
        <begin position="1"/>
        <end position="16"/>
    </location>
</feature>
<dbReference type="RefSeq" id="XP_060455916.1">
    <property type="nucleotide sequence ID" value="XM_060599198.1"/>
</dbReference>
<keyword evidence="3" id="KW-1185">Reference proteome</keyword>
<dbReference type="Proteomes" id="UP001233271">
    <property type="component" value="Chromosome 3"/>
</dbReference>
<reference evidence="2" key="1">
    <citation type="journal article" date="2023" name="BMC Genomics">
        <title>Chromosome-level genome assemblies of Cutaneotrichosporon spp. (Trichosporonales, Basidiomycota) reveal imbalanced evolution between nucleotide sequences and chromosome synteny.</title>
        <authorList>
            <person name="Kobayashi Y."/>
            <person name="Kayamori A."/>
            <person name="Aoki K."/>
            <person name="Shiwa Y."/>
            <person name="Matsutani M."/>
            <person name="Fujita N."/>
            <person name="Sugita T."/>
            <person name="Iwasaki W."/>
            <person name="Tanaka N."/>
            <person name="Takashima M."/>
        </authorList>
    </citation>
    <scope>NUCLEOTIDE SEQUENCE</scope>
    <source>
        <strain evidence="2">HIS019</strain>
    </source>
</reference>
<feature type="compositionally biased region" description="Basic residues" evidence="1">
    <location>
        <begin position="286"/>
        <end position="296"/>
    </location>
</feature>
<organism evidence="2 3">
    <name type="scientific">Cutaneotrichosporon cavernicola</name>
    <dbReference type="NCBI Taxonomy" id="279322"/>
    <lineage>
        <taxon>Eukaryota</taxon>
        <taxon>Fungi</taxon>
        <taxon>Dikarya</taxon>
        <taxon>Basidiomycota</taxon>
        <taxon>Agaricomycotina</taxon>
        <taxon>Tremellomycetes</taxon>
        <taxon>Trichosporonales</taxon>
        <taxon>Trichosporonaceae</taxon>
        <taxon>Cutaneotrichosporon</taxon>
    </lineage>
</organism>
<accession>A0AA48L119</accession>
<dbReference type="KEGG" id="ccac:CcaHIS019_0307210"/>
<evidence type="ECO:0000313" key="3">
    <source>
        <dbReference type="Proteomes" id="UP001233271"/>
    </source>
</evidence>
<dbReference type="EMBL" id="AP028214">
    <property type="protein sequence ID" value="BEI90651.1"/>
    <property type="molecule type" value="Genomic_DNA"/>
</dbReference>
<evidence type="ECO:0000256" key="1">
    <source>
        <dbReference type="SAM" id="MobiDB-lite"/>
    </source>
</evidence>
<sequence length="296" mass="31563">MPVRPSKRAATKRKPPHVADLLPCVPDIAPDDRASNFSAPPSDVSEEPIDDLLARLGKRLEYVDPQVRFAQWYADVDKHLRAGSLTDVWTDDSYDSPANLTKISPKMTKQGVKRKGDALAEVALKPKRSCPGPPVVKEEPNVERAAANKIAVSKKTITGRKATATGTPAAARKAAARLTTAIKPAMKAPTTKQAGIKPAFKPSTAAEGVADLLPKKKTTAPKLALVPPLPPPVRTRTFYARRAKAPVEPVLDLAPAVAVSSILSPPPQSPDHTTALEAAPKVTRGTGHRKASGQRR</sequence>
<name>A0AA48L119_9TREE</name>
<feature type="region of interest" description="Disordered" evidence="1">
    <location>
        <begin position="1"/>
        <end position="25"/>
    </location>
</feature>
<dbReference type="AlphaFoldDB" id="A0AA48L119"/>
<dbReference type="GeneID" id="85494521"/>
<feature type="region of interest" description="Disordered" evidence="1">
    <location>
        <begin position="262"/>
        <end position="296"/>
    </location>
</feature>
<protein>
    <submittedName>
        <fullName evidence="2">Uncharacterized protein</fullName>
    </submittedName>
</protein>
<evidence type="ECO:0000313" key="2">
    <source>
        <dbReference type="EMBL" id="BEI90651.1"/>
    </source>
</evidence>
<gene>
    <name evidence="2" type="ORF">CcaverHIS019_0307210</name>
</gene>